<sequence length="53" mass="5571">MYGKINPGQVSNRPMARSMLNNGVTKEIDGNIVISKAAPISSRLPGNSSRATA</sequence>
<name>A0A654TSG3_MYCTX</name>
<dbReference type="AlphaFoldDB" id="A0A654TSG3"/>
<protein>
    <submittedName>
        <fullName evidence="2">Uncharacterized protein</fullName>
    </submittedName>
</protein>
<dbReference type="Proteomes" id="UP000039021">
    <property type="component" value="Unassembled WGS sequence"/>
</dbReference>
<gene>
    <name evidence="2" type="ORF">ERS007688_03765</name>
    <name evidence="4" type="ORF">ERS007739_02100</name>
    <name evidence="3" type="ORF">ERS027659_05324</name>
</gene>
<feature type="region of interest" description="Disordered" evidence="1">
    <location>
        <begin position="1"/>
        <end position="22"/>
    </location>
</feature>
<dbReference type="EMBL" id="CSBK01000911">
    <property type="protein sequence ID" value="COY08430.1"/>
    <property type="molecule type" value="Genomic_DNA"/>
</dbReference>
<evidence type="ECO:0000313" key="4">
    <source>
        <dbReference type="EMBL" id="COY08430.1"/>
    </source>
</evidence>
<dbReference type="Proteomes" id="UP000050164">
    <property type="component" value="Unassembled WGS sequence"/>
</dbReference>
<organism evidence="2 6">
    <name type="scientific">Mycobacterium tuberculosis</name>
    <dbReference type="NCBI Taxonomy" id="1773"/>
    <lineage>
        <taxon>Bacteria</taxon>
        <taxon>Bacillati</taxon>
        <taxon>Actinomycetota</taxon>
        <taxon>Actinomycetes</taxon>
        <taxon>Mycobacteriales</taxon>
        <taxon>Mycobacteriaceae</taxon>
        <taxon>Mycobacterium</taxon>
        <taxon>Mycobacterium tuberculosis complex</taxon>
    </lineage>
</organism>
<evidence type="ECO:0000313" key="6">
    <source>
        <dbReference type="Proteomes" id="UP000046947"/>
    </source>
</evidence>
<dbReference type="EMBL" id="CFOH01000892">
    <property type="protein sequence ID" value="CFE73141.1"/>
    <property type="molecule type" value="Genomic_DNA"/>
</dbReference>
<dbReference type="EMBL" id="CNFT01003535">
    <property type="protein sequence ID" value="CKV03707.1"/>
    <property type="molecule type" value="Genomic_DNA"/>
</dbReference>
<reference evidence="4" key="2">
    <citation type="submission" date="2015-03" db="EMBL/GenBank/DDBJ databases">
        <authorList>
            <consortium name="Pathogen Informatics"/>
            <person name="Murphy D."/>
        </authorList>
    </citation>
    <scope>NUCLEOTIDE SEQUENCE</scope>
    <source>
        <strain evidence="4">N09902308</strain>
    </source>
</reference>
<evidence type="ECO:0000313" key="3">
    <source>
        <dbReference type="EMBL" id="CKV03707.1"/>
    </source>
</evidence>
<evidence type="ECO:0000313" key="5">
    <source>
        <dbReference type="Proteomes" id="UP000039021"/>
    </source>
</evidence>
<accession>A0A654TSG3</accession>
<evidence type="ECO:0000313" key="2">
    <source>
        <dbReference type="EMBL" id="CFE73141.1"/>
    </source>
</evidence>
<reference evidence="5 6" key="1">
    <citation type="submission" date="2015-03" db="EMBL/GenBank/DDBJ databases">
        <authorList>
            <consortium name="Pathogen Informatics"/>
        </authorList>
    </citation>
    <scope>NUCLEOTIDE SEQUENCE [LARGE SCALE GENOMIC DNA]</scope>
    <source>
        <strain evidence="3 7">Bir 185</strain>
        <strain evidence="2 6">H09601792</strain>
        <strain evidence="5">N09902308</strain>
    </source>
</reference>
<proteinExistence type="predicted"/>
<evidence type="ECO:0000256" key="1">
    <source>
        <dbReference type="SAM" id="MobiDB-lite"/>
    </source>
</evidence>
<evidence type="ECO:0000313" key="7">
    <source>
        <dbReference type="Proteomes" id="UP000050164"/>
    </source>
</evidence>
<dbReference type="Proteomes" id="UP000046947">
    <property type="component" value="Unassembled WGS sequence"/>
</dbReference>